<gene>
    <name evidence="1" type="ORF">G2W53_017960</name>
</gene>
<protein>
    <submittedName>
        <fullName evidence="1">ATP synthase subunit d, mitochondrial</fullName>
    </submittedName>
</protein>
<dbReference type="EMBL" id="JAAIUW010000006">
    <property type="protein sequence ID" value="KAF7826796.1"/>
    <property type="molecule type" value="Genomic_DNA"/>
</dbReference>
<evidence type="ECO:0000313" key="2">
    <source>
        <dbReference type="Proteomes" id="UP000634136"/>
    </source>
</evidence>
<dbReference type="Proteomes" id="UP000634136">
    <property type="component" value="Unassembled WGS sequence"/>
</dbReference>
<name>A0A834TTR1_9FABA</name>
<evidence type="ECO:0000313" key="1">
    <source>
        <dbReference type="EMBL" id="KAF7826796.1"/>
    </source>
</evidence>
<sequence>MSGTVKKVTDIAFKAGKNIDLEGMAKLLVFDEPHKRFITLSTTLIKLSRPKREFQDASSMADMQINRF</sequence>
<dbReference type="OrthoDB" id="1667177at2759"/>
<reference evidence="1" key="1">
    <citation type="submission" date="2020-09" db="EMBL/GenBank/DDBJ databases">
        <title>Genome-Enabled Discovery of Anthraquinone Biosynthesis in Senna tora.</title>
        <authorList>
            <person name="Kang S.-H."/>
            <person name="Pandey R.P."/>
            <person name="Lee C.-M."/>
            <person name="Sim J.-S."/>
            <person name="Jeong J.-T."/>
            <person name="Choi B.-S."/>
            <person name="Jung M."/>
            <person name="Ginzburg D."/>
            <person name="Zhao K."/>
            <person name="Won S.Y."/>
            <person name="Oh T.-J."/>
            <person name="Yu Y."/>
            <person name="Kim N.-H."/>
            <person name="Lee O.R."/>
            <person name="Lee T.-H."/>
            <person name="Bashyal P."/>
            <person name="Kim T.-S."/>
            <person name="Lee W.-H."/>
            <person name="Kawkins C."/>
            <person name="Kim C.-K."/>
            <person name="Kim J.S."/>
            <person name="Ahn B.O."/>
            <person name="Rhee S.Y."/>
            <person name="Sohng J.K."/>
        </authorList>
    </citation>
    <scope>NUCLEOTIDE SEQUENCE</scope>
    <source>
        <tissue evidence="1">Leaf</tissue>
    </source>
</reference>
<dbReference type="AlphaFoldDB" id="A0A834TTR1"/>
<organism evidence="1 2">
    <name type="scientific">Senna tora</name>
    <dbReference type="NCBI Taxonomy" id="362788"/>
    <lineage>
        <taxon>Eukaryota</taxon>
        <taxon>Viridiplantae</taxon>
        <taxon>Streptophyta</taxon>
        <taxon>Embryophyta</taxon>
        <taxon>Tracheophyta</taxon>
        <taxon>Spermatophyta</taxon>
        <taxon>Magnoliopsida</taxon>
        <taxon>eudicotyledons</taxon>
        <taxon>Gunneridae</taxon>
        <taxon>Pentapetalae</taxon>
        <taxon>rosids</taxon>
        <taxon>fabids</taxon>
        <taxon>Fabales</taxon>
        <taxon>Fabaceae</taxon>
        <taxon>Caesalpinioideae</taxon>
        <taxon>Cassia clade</taxon>
        <taxon>Senna</taxon>
    </lineage>
</organism>
<proteinExistence type="predicted"/>
<keyword evidence="2" id="KW-1185">Reference proteome</keyword>
<accession>A0A834TTR1</accession>
<comment type="caution">
    <text evidence="1">The sequence shown here is derived from an EMBL/GenBank/DDBJ whole genome shotgun (WGS) entry which is preliminary data.</text>
</comment>